<gene>
    <name evidence="1" type="ORF">BDV96DRAFT_650759</name>
</gene>
<dbReference type="Gene3D" id="2.60.120.260">
    <property type="entry name" value="Galactose-binding domain-like"/>
    <property type="match status" value="2"/>
</dbReference>
<protein>
    <submittedName>
        <fullName evidence="1">Uncharacterized protein</fullName>
    </submittedName>
</protein>
<accession>A0A6A5YUE2</accession>
<keyword evidence="2" id="KW-1185">Reference proteome</keyword>
<dbReference type="OrthoDB" id="3935502at2759"/>
<sequence length="449" mass="47869">MAGLLLDNSQVPFSGVVLYQYSINDDMTRASSKASFWLSVDSKLNNVEGCLLNVGTITGYYIQDLDISTLTTAWKKFEVNGIQPTPLDTFQISISQCTSPQQPLIYIDDIYFGVDPAAGPAPTTAIVVPTSTPTPGPCGTVPTLVDPSFEIGDTSNWLFSDFSDNFDATFLVDSASNYGTPHAGTNVGVLTFPTGQGDTTILQPIEGLCNGETYTSTVWFYVPSGYDASRCKFFYGITAGSGPITPSAAGVWTKVELVFLANIDSTSIFPYVYVSVACEGAGEIVVLVDDISFGPPPPCSVTPSVSDGSFESGDLTAWQLGVAEGDETAVITTSKSHTGTKSVLVTFPSTANAVGFSSEFAACVGGKYAFHFWYFVPKAYKGIPCSVSASAWYTGENIFVDVVLYDTWIEAKLDFISGASTGHIDFGISCSNQLKKVVVYVDDVSVTKR</sequence>
<dbReference type="AlphaFoldDB" id="A0A6A5YUE2"/>
<organism evidence="1 2">
    <name type="scientific">Lophiotrema nucula</name>
    <dbReference type="NCBI Taxonomy" id="690887"/>
    <lineage>
        <taxon>Eukaryota</taxon>
        <taxon>Fungi</taxon>
        <taxon>Dikarya</taxon>
        <taxon>Ascomycota</taxon>
        <taxon>Pezizomycotina</taxon>
        <taxon>Dothideomycetes</taxon>
        <taxon>Pleosporomycetidae</taxon>
        <taxon>Pleosporales</taxon>
        <taxon>Lophiotremataceae</taxon>
        <taxon>Lophiotrema</taxon>
    </lineage>
</organism>
<reference evidence="1" key="1">
    <citation type="journal article" date="2020" name="Stud. Mycol.">
        <title>101 Dothideomycetes genomes: a test case for predicting lifestyles and emergence of pathogens.</title>
        <authorList>
            <person name="Haridas S."/>
            <person name="Albert R."/>
            <person name="Binder M."/>
            <person name="Bloem J."/>
            <person name="Labutti K."/>
            <person name="Salamov A."/>
            <person name="Andreopoulos B."/>
            <person name="Baker S."/>
            <person name="Barry K."/>
            <person name="Bills G."/>
            <person name="Bluhm B."/>
            <person name="Cannon C."/>
            <person name="Castanera R."/>
            <person name="Culley D."/>
            <person name="Daum C."/>
            <person name="Ezra D."/>
            <person name="Gonzalez J."/>
            <person name="Henrissat B."/>
            <person name="Kuo A."/>
            <person name="Liang C."/>
            <person name="Lipzen A."/>
            <person name="Lutzoni F."/>
            <person name="Magnuson J."/>
            <person name="Mondo S."/>
            <person name="Nolan M."/>
            <person name="Ohm R."/>
            <person name="Pangilinan J."/>
            <person name="Park H.-J."/>
            <person name="Ramirez L."/>
            <person name="Alfaro M."/>
            <person name="Sun H."/>
            <person name="Tritt A."/>
            <person name="Yoshinaga Y."/>
            <person name="Zwiers L.-H."/>
            <person name="Turgeon B."/>
            <person name="Goodwin S."/>
            <person name="Spatafora J."/>
            <person name="Crous P."/>
            <person name="Grigoriev I."/>
        </authorList>
    </citation>
    <scope>NUCLEOTIDE SEQUENCE</scope>
    <source>
        <strain evidence="1">CBS 627.86</strain>
    </source>
</reference>
<evidence type="ECO:0000313" key="2">
    <source>
        <dbReference type="Proteomes" id="UP000799770"/>
    </source>
</evidence>
<dbReference type="EMBL" id="ML977337">
    <property type="protein sequence ID" value="KAF2110650.1"/>
    <property type="molecule type" value="Genomic_DNA"/>
</dbReference>
<proteinExistence type="predicted"/>
<dbReference type="Proteomes" id="UP000799770">
    <property type="component" value="Unassembled WGS sequence"/>
</dbReference>
<evidence type="ECO:0000313" key="1">
    <source>
        <dbReference type="EMBL" id="KAF2110650.1"/>
    </source>
</evidence>
<name>A0A6A5YUE2_9PLEO</name>